<keyword evidence="4" id="KW-0158">Chromosome</keyword>
<dbReference type="GO" id="GO:0000724">
    <property type="term" value="P:double-strand break repair via homologous recombination"/>
    <property type="evidence" value="ECO:0007669"/>
    <property type="project" value="TreeGrafter"/>
</dbReference>
<evidence type="ECO:0000256" key="12">
    <source>
        <dbReference type="SAM" id="MobiDB-lite"/>
    </source>
</evidence>
<dbReference type="PROSITE" id="PS50006">
    <property type="entry name" value="FHA_DOMAIN"/>
    <property type="match status" value="1"/>
</dbReference>
<evidence type="ECO:0000256" key="11">
    <source>
        <dbReference type="ARBA" id="ARBA00044757"/>
    </source>
</evidence>
<evidence type="ECO:0000313" key="15">
    <source>
        <dbReference type="Proteomes" id="UP000694523"/>
    </source>
</evidence>
<dbReference type="Pfam" id="PF00498">
    <property type="entry name" value="FHA"/>
    <property type="match status" value="1"/>
</dbReference>
<dbReference type="GO" id="GO:0051321">
    <property type="term" value="P:meiotic cell cycle"/>
    <property type="evidence" value="ECO:0007669"/>
    <property type="project" value="UniProtKB-KW"/>
</dbReference>
<reference evidence="14" key="2">
    <citation type="submission" date="2025-09" db="UniProtKB">
        <authorList>
            <consortium name="Ensembl"/>
        </authorList>
    </citation>
    <scope>IDENTIFICATION</scope>
</reference>
<keyword evidence="10" id="KW-0131">Cell cycle</keyword>
<dbReference type="InterPro" id="IPR032429">
    <property type="entry name" value="Nibrin_BRCT2"/>
</dbReference>
<dbReference type="GO" id="GO:0000781">
    <property type="term" value="C:chromosome, telomeric region"/>
    <property type="evidence" value="ECO:0007669"/>
    <property type="project" value="UniProtKB-SubCell"/>
</dbReference>
<keyword evidence="7" id="KW-0234">DNA repair</keyword>
<dbReference type="Ensembl" id="ENSNMLT00000029899.1">
    <property type="protein sequence ID" value="ENSNMLP00000026754.1"/>
    <property type="gene ID" value="ENSNMLG00000017064.1"/>
</dbReference>
<dbReference type="Gene3D" id="3.40.50.10980">
    <property type="entry name" value="Nibrin, BRCT2 domain"/>
    <property type="match status" value="1"/>
</dbReference>
<dbReference type="SMART" id="SM00240">
    <property type="entry name" value="FHA"/>
    <property type="match status" value="1"/>
</dbReference>
<dbReference type="InterPro" id="IPR036420">
    <property type="entry name" value="BRCT_dom_sf"/>
</dbReference>
<keyword evidence="8" id="KW-0539">Nucleus</keyword>
<dbReference type="Pfam" id="PF16508">
    <property type="entry name" value="NIBRIN_BRCT_II"/>
    <property type="match status" value="1"/>
</dbReference>
<proteinExistence type="inferred from homology"/>
<dbReference type="PANTHER" id="PTHR12162">
    <property type="entry name" value="NIBRIN-RELATED"/>
    <property type="match status" value="1"/>
</dbReference>
<evidence type="ECO:0000256" key="8">
    <source>
        <dbReference type="ARBA" id="ARBA00023242"/>
    </source>
</evidence>
<dbReference type="InterPro" id="IPR000253">
    <property type="entry name" value="FHA_dom"/>
</dbReference>
<evidence type="ECO:0000256" key="5">
    <source>
        <dbReference type="ARBA" id="ARBA00022763"/>
    </source>
</evidence>
<feature type="compositionally biased region" description="Basic and acidic residues" evidence="12">
    <location>
        <begin position="350"/>
        <end position="365"/>
    </location>
</feature>
<evidence type="ECO:0000256" key="7">
    <source>
        <dbReference type="ARBA" id="ARBA00023204"/>
    </source>
</evidence>
<dbReference type="CDD" id="cd22667">
    <property type="entry name" value="FHA_NBN"/>
    <property type="match status" value="1"/>
</dbReference>
<dbReference type="Gene3D" id="3.40.50.10190">
    <property type="entry name" value="BRCT domain"/>
    <property type="match status" value="1"/>
</dbReference>
<dbReference type="FunFam" id="2.60.200.20:FF:000017">
    <property type="entry name" value="Nibrin"/>
    <property type="match status" value="1"/>
</dbReference>
<name>A0A8C6TYC7_9GOBI</name>
<keyword evidence="5" id="KW-0227">DNA damage</keyword>
<protein>
    <recommendedName>
        <fullName evidence="3">Nibrin</fullName>
    </recommendedName>
</protein>
<feature type="region of interest" description="Disordered" evidence="12">
    <location>
        <begin position="332"/>
        <end position="392"/>
    </location>
</feature>
<dbReference type="GO" id="GO:0007095">
    <property type="term" value="P:mitotic G2 DNA damage checkpoint signaling"/>
    <property type="evidence" value="ECO:0007669"/>
    <property type="project" value="InterPro"/>
</dbReference>
<dbReference type="SUPFAM" id="SSF52113">
    <property type="entry name" value="BRCT domain"/>
    <property type="match status" value="1"/>
</dbReference>
<keyword evidence="9" id="KW-0469">Meiosis</keyword>
<dbReference type="SUPFAM" id="SSF49879">
    <property type="entry name" value="SMAD/FHA domain"/>
    <property type="match status" value="1"/>
</dbReference>
<evidence type="ECO:0000256" key="3">
    <source>
        <dbReference type="ARBA" id="ARBA00020013"/>
    </source>
</evidence>
<accession>A0A8C6TYC7</accession>
<dbReference type="Gene3D" id="2.60.200.20">
    <property type="match status" value="1"/>
</dbReference>
<dbReference type="CDD" id="cd17741">
    <property type="entry name" value="BRCT_nibrin"/>
    <property type="match status" value="1"/>
</dbReference>
<dbReference type="GO" id="GO:0030870">
    <property type="term" value="C:Mre11 complex"/>
    <property type="evidence" value="ECO:0007669"/>
    <property type="project" value="InterPro"/>
</dbReference>
<reference evidence="14" key="1">
    <citation type="submission" date="2025-08" db="UniProtKB">
        <authorList>
            <consortium name="Ensembl"/>
        </authorList>
    </citation>
    <scope>IDENTIFICATION</scope>
</reference>
<comment type="similarity">
    <text evidence="11">Belongs to the Nibrin family.</text>
</comment>
<dbReference type="InterPro" id="IPR008984">
    <property type="entry name" value="SMAD_FHA_dom_sf"/>
</dbReference>
<feature type="domain" description="FHA" evidence="13">
    <location>
        <begin position="22"/>
        <end position="70"/>
    </location>
</feature>
<dbReference type="GO" id="GO:0016605">
    <property type="term" value="C:PML body"/>
    <property type="evidence" value="ECO:0007669"/>
    <property type="project" value="UniProtKB-SubCell"/>
</dbReference>
<evidence type="ECO:0000259" key="13">
    <source>
        <dbReference type="PROSITE" id="PS50006"/>
    </source>
</evidence>
<evidence type="ECO:0000256" key="9">
    <source>
        <dbReference type="ARBA" id="ARBA00023254"/>
    </source>
</evidence>
<sequence>MWILTPLLPGGETHYLLSGKKYVVGRKNCDILLSDDQSISRAHALLSASEQTLTLKDTSKYGSFVNGQRVAENTSVNLTSRSDITFGVFNSKFSVEKLAVCSSCLDNDGKASLSQDCTHLVMSTVKVTIKTICALLCGRPIVKPDFFSALRSAIQNQSPPPEAERFLPEIDEPSLNKEEVNVEVIQRRKELFAGKIFVFLNAKQMKRLSAAVSFGGGTCRLLEEGALPRDVLESAQTCVVEAVTGSSQPVLSSSAVEWIKSVKSIVEMKGLRVITESEIGLAAIYASCEKHCNSSHLTHGGETVCFYFILYLFNNVKFRRIKYPGDDEWRGCPLSLDSPTRQGKTQKPGGRNEKPWGEPHKERSTPMDGQAIETQGRWSPFSRRARIETVQS</sequence>
<dbReference type="GO" id="GO:0003684">
    <property type="term" value="F:damaged DNA binding"/>
    <property type="evidence" value="ECO:0007669"/>
    <property type="project" value="TreeGrafter"/>
</dbReference>
<dbReference type="PANTHER" id="PTHR12162:SF0">
    <property type="entry name" value="NIBRIN"/>
    <property type="match status" value="1"/>
</dbReference>
<dbReference type="FunFam" id="3.40.50.10980:FF:000001">
    <property type="entry name" value="Nibrin"/>
    <property type="match status" value="1"/>
</dbReference>
<evidence type="ECO:0000313" key="14">
    <source>
        <dbReference type="Ensembl" id="ENSNMLP00000026754.1"/>
    </source>
</evidence>
<dbReference type="Proteomes" id="UP000694523">
    <property type="component" value="Unplaced"/>
</dbReference>
<evidence type="ECO:0000256" key="4">
    <source>
        <dbReference type="ARBA" id="ARBA00022454"/>
    </source>
</evidence>
<dbReference type="AlphaFoldDB" id="A0A8C6TYC7"/>
<dbReference type="InterPro" id="IPR043014">
    <property type="entry name" value="Nibrin_BRCT2_sf"/>
</dbReference>
<keyword evidence="6" id="KW-0779">Telomere</keyword>
<evidence type="ECO:0000256" key="2">
    <source>
        <dbReference type="ARBA" id="ARBA00004574"/>
    </source>
</evidence>
<evidence type="ECO:0000256" key="1">
    <source>
        <dbReference type="ARBA" id="ARBA00004322"/>
    </source>
</evidence>
<comment type="subcellular location">
    <subcellularLocation>
        <location evidence="2">Chromosome</location>
        <location evidence="2">Telomere</location>
    </subcellularLocation>
    <subcellularLocation>
        <location evidence="1">Nucleus</location>
        <location evidence="1">PML body</location>
    </subcellularLocation>
</comment>
<dbReference type="InterPro" id="IPR040227">
    <property type="entry name" value="Nibrin-rel"/>
</dbReference>
<evidence type="ECO:0000256" key="6">
    <source>
        <dbReference type="ARBA" id="ARBA00022895"/>
    </source>
</evidence>
<organism evidence="14 15">
    <name type="scientific">Neogobius melanostomus</name>
    <name type="common">round goby</name>
    <dbReference type="NCBI Taxonomy" id="47308"/>
    <lineage>
        <taxon>Eukaryota</taxon>
        <taxon>Metazoa</taxon>
        <taxon>Chordata</taxon>
        <taxon>Craniata</taxon>
        <taxon>Vertebrata</taxon>
        <taxon>Euteleostomi</taxon>
        <taxon>Actinopterygii</taxon>
        <taxon>Neopterygii</taxon>
        <taxon>Teleostei</taxon>
        <taxon>Neoteleostei</taxon>
        <taxon>Acanthomorphata</taxon>
        <taxon>Gobiaria</taxon>
        <taxon>Gobiiformes</taxon>
        <taxon>Gobioidei</taxon>
        <taxon>Gobiidae</taxon>
        <taxon>Benthophilinae</taxon>
        <taxon>Neogobiini</taxon>
        <taxon>Neogobius</taxon>
    </lineage>
</organism>
<keyword evidence="15" id="KW-1185">Reference proteome</keyword>
<evidence type="ECO:0000256" key="10">
    <source>
        <dbReference type="ARBA" id="ARBA00023306"/>
    </source>
</evidence>